<evidence type="ECO:0000313" key="1">
    <source>
        <dbReference type="EMBL" id="GAH68023.1"/>
    </source>
</evidence>
<dbReference type="GO" id="GO:0016491">
    <property type="term" value="F:oxidoreductase activity"/>
    <property type="evidence" value="ECO:0007669"/>
    <property type="project" value="InterPro"/>
</dbReference>
<feature type="non-terminal residue" evidence="1">
    <location>
        <position position="1"/>
    </location>
</feature>
<proteinExistence type="predicted"/>
<dbReference type="InterPro" id="IPR000415">
    <property type="entry name" value="Nitroreductase-like"/>
</dbReference>
<gene>
    <name evidence="1" type="ORF">S03H2_46969</name>
</gene>
<comment type="caution">
    <text evidence="1">The sequence shown here is derived from an EMBL/GenBank/DDBJ whole genome shotgun (WGS) entry which is preliminary data.</text>
</comment>
<evidence type="ECO:0008006" key="2">
    <source>
        <dbReference type="Google" id="ProtNLM"/>
    </source>
</evidence>
<sequence>DQGVGFPEIVRKFTHIPESQRIVTGIAIGYPDWDFPANKVESQREPLEDVATWCGFD</sequence>
<dbReference type="Gene3D" id="3.40.109.10">
    <property type="entry name" value="NADH Oxidase"/>
    <property type="match status" value="1"/>
</dbReference>
<reference evidence="1" key="1">
    <citation type="journal article" date="2014" name="Front. Microbiol.">
        <title>High frequency of phylogenetically diverse reductive dehalogenase-homologous genes in deep subseafloor sedimentary metagenomes.</title>
        <authorList>
            <person name="Kawai M."/>
            <person name="Futagami T."/>
            <person name="Toyoda A."/>
            <person name="Takaki Y."/>
            <person name="Nishi S."/>
            <person name="Hori S."/>
            <person name="Arai W."/>
            <person name="Tsubouchi T."/>
            <person name="Morono Y."/>
            <person name="Uchiyama I."/>
            <person name="Ito T."/>
            <person name="Fujiyama A."/>
            <person name="Inagaki F."/>
            <person name="Takami H."/>
        </authorList>
    </citation>
    <scope>NUCLEOTIDE SEQUENCE</scope>
    <source>
        <strain evidence="1">Expedition CK06-06</strain>
    </source>
</reference>
<organism evidence="1">
    <name type="scientific">marine sediment metagenome</name>
    <dbReference type="NCBI Taxonomy" id="412755"/>
    <lineage>
        <taxon>unclassified sequences</taxon>
        <taxon>metagenomes</taxon>
        <taxon>ecological metagenomes</taxon>
    </lineage>
</organism>
<dbReference type="EMBL" id="BARU01029533">
    <property type="protein sequence ID" value="GAH68023.1"/>
    <property type="molecule type" value="Genomic_DNA"/>
</dbReference>
<accession>X1JE52</accession>
<dbReference type="SUPFAM" id="SSF55469">
    <property type="entry name" value="FMN-dependent nitroreductase-like"/>
    <property type="match status" value="1"/>
</dbReference>
<name>X1JE52_9ZZZZ</name>
<dbReference type="AlphaFoldDB" id="X1JE52"/>
<protein>
    <recommendedName>
        <fullName evidence="2">Nitroreductase domain-containing protein</fullName>
    </recommendedName>
</protein>